<name>A0A975SMG3_9RHOO</name>
<keyword evidence="2" id="KW-1185">Reference proteome</keyword>
<protein>
    <submittedName>
        <fullName evidence="1">Uncharacterized protein</fullName>
    </submittedName>
</protein>
<dbReference type="EMBL" id="CP064782">
    <property type="protein sequence ID" value="QWT49059.1"/>
    <property type="molecule type" value="Genomic_DNA"/>
</dbReference>
<accession>A0A975SMG3</accession>
<dbReference type="AlphaFoldDB" id="A0A975SMG3"/>
<dbReference type="KEGG" id="aiq:Azoinq_00080"/>
<gene>
    <name evidence="1" type="ORF">Azoinq_00080</name>
</gene>
<reference evidence="1" key="1">
    <citation type="submission" date="2020-11" db="EMBL/GenBank/DDBJ databases">
        <title>Azospira inquinata sp. nov.</title>
        <authorList>
            <person name="Moe W.M."/>
            <person name="Mikes M.C."/>
        </authorList>
    </citation>
    <scope>NUCLEOTIDE SEQUENCE</scope>
    <source>
        <strain evidence="1">Azo-3</strain>
    </source>
</reference>
<dbReference type="RefSeq" id="WP_216128084.1">
    <property type="nucleotide sequence ID" value="NZ_CP064782.1"/>
</dbReference>
<dbReference type="Proteomes" id="UP000683428">
    <property type="component" value="Chromosome"/>
</dbReference>
<evidence type="ECO:0000313" key="2">
    <source>
        <dbReference type="Proteomes" id="UP000683428"/>
    </source>
</evidence>
<proteinExistence type="predicted"/>
<organism evidence="1 2">
    <name type="scientific">Azospira inquinata</name>
    <dbReference type="NCBI Taxonomy" id="2785627"/>
    <lineage>
        <taxon>Bacteria</taxon>
        <taxon>Pseudomonadati</taxon>
        <taxon>Pseudomonadota</taxon>
        <taxon>Betaproteobacteria</taxon>
        <taxon>Rhodocyclales</taxon>
        <taxon>Rhodocyclaceae</taxon>
        <taxon>Azospira</taxon>
    </lineage>
</organism>
<evidence type="ECO:0000313" key="1">
    <source>
        <dbReference type="EMBL" id="QWT49059.1"/>
    </source>
</evidence>
<sequence length="476" mass="52075">MEDAMNPAAMSLAQVRFHAALTPGASTAPLALSQLLTQLSTDSQLQVFDAEPIGHSTGDEFPFLPYMYAMGTPPDDAASAAWEAAIRWLLTALRNWDASVGNSRNKLRAMLGAITALDANLAGLSGVATQVASTQLIAGLRHLIESTEVGPGFNEWRFPEFRQQIESLASSGNLERLWQMVPHMNVFPSPDFRSAVVFMFNAEPAELAAIIESRDDVLFSALICTVLESQAIVLASRVNNLVFKFVSVAISWQDRSAGPSQSTQSTLQALLLQVAQTSAADWAAWMQALFKAPGHNPSLDAALGSVLQQLSQVHWTAFFKALSLNYSHRAAAPVANTLVPFANSGNTAGKTVMWAIAHQVWSDWDYGKNEGDSAMFAPAACALDFPVAMYYASLQNHDRLAEERKLQEAIDTVEQEWFTSVTELVTERNRLKSRLRLVQHGNALANGSDQALPPPIQPDADQYARSRYHYHDVNIF</sequence>